<evidence type="ECO:0000313" key="3">
    <source>
        <dbReference type="Proteomes" id="UP000595362"/>
    </source>
</evidence>
<accession>A0A7T5UI14</accession>
<proteinExistence type="predicted"/>
<evidence type="ECO:0000313" key="2">
    <source>
        <dbReference type="EMBL" id="QQG36531.1"/>
    </source>
</evidence>
<evidence type="ECO:0000256" key="1">
    <source>
        <dbReference type="SAM" id="MobiDB-lite"/>
    </source>
</evidence>
<reference evidence="2 3" key="1">
    <citation type="submission" date="2020-07" db="EMBL/GenBank/DDBJ databases">
        <title>Huge and variable diversity of episymbiotic CPR bacteria and DPANN archaea in groundwater ecosystems.</title>
        <authorList>
            <person name="He C.Y."/>
            <person name="Keren R."/>
            <person name="Whittaker M."/>
            <person name="Farag I.F."/>
            <person name="Doudna J."/>
            <person name="Cate J.H.D."/>
            <person name="Banfield J.F."/>
        </authorList>
    </citation>
    <scope>NUCLEOTIDE SEQUENCE [LARGE SCALE GENOMIC DNA]</scope>
    <source>
        <strain evidence="2">NC_groundwater_70_Ag_B-0.1um_54_66</strain>
    </source>
</reference>
<feature type="region of interest" description="Disordered" evidence="1">
    <location>
        <begin position="61"/>
        <end position="82"/>
    </location>
</feature>
<organism evidence="2 3">
    <name type="scientific">Micavibrio aeruginosavorus</name>
    <dbReference type="NCBI Taxonomy" id="349221"/>
    <lineage>
        <taxon>Bacteria</taxon>
        <taxon>Pseudomonadati</taxon>
        <taxon>Bdellovibrionota</taxon>
        <taxon>Bdellovibrionia</taxon>
        <taxon>Bdellovibrionales</taxon>
        <taxon>Pseudobdellovibrionaceae</taxon>
        <taxon>Micavibrio</taxon>
    </lineage>
</organism>
<name>A0A7T5UI14_9BACT</name>
<dbReference type="Proteomes" id="UP000595362">
    <property type="component" value="Chromosome"/>
</dbReference>
<protein>
    <submittedName>
        <fullName evidence="2">Uncharacterized protein</fullName>
    </submittedName>
</protein>
<dbReference type="AlphaFoldDB" id="A0A7T5UI14"/>
<gene>
    <name evidence="2" type="ORF">HYS17_01705</name>
</gene>
<dbReference type="EMBL" id="CP066681">
    <property type="protein sequence ID" value="QQG36531.1"/>
    <property type="molecule type" value="Genomic_DNA"/>
</dbReference>
<sequence>MNETVYHHIDITIDSGLPTPGVKDVAEVFGASARQMDHEFGVKPISPSQGVYRVGATGAGAQQIKSGPQGHNAHVSPDFYLR</sequence>